<proteinExistence type="predicted"/>
<comment type="caution">
    <text evidence="1">The sequence shown here is derived from an EMBL/GenBank/DDBJ whole genome shotgun (WGS) entry which is preliminary data.</text>
</comment>
<accession>A0AAE1AXP1</accession>
<dbReference type="AlphaFoldDB" id="A0AAE1AXP1"/>
<sequence>MAQLVELWIQSQEVSGFDPRPIHLAVGVKPMPDHRSPDGAVGRALDSTSGGFWVRSPADTSGGGSETHPAELANVWSIPTLAPCACLSGQRAWLNCWR</sequence>
<name>A0AAE1AXP1_9GAST</name>
<dbReference type="Proteomes" id="UP001283361">
    <property type="component" value="Unassembled WGS sequence"/>
</dbReference>
<dbReference type="EMBL" id="JAWDGP010000962">
    <property type="protein sequence ID" value="KAK3795939.1"/>
    <property type="molecule type" value="Genomic_DNA"/>
</dbReference>
<reference evidence="1" key="1">
    <citation type="journal article" date="2023" name="G3 (Bethesda)">
        <title>A reference genome for the long-term kleptoplast-retaining sea slug Elysia crispata morphotype clarki.</title>
        <authorList>
            <person name="Eastman K.E."/>
            <person name="Pendleton A.L."/>
            <person name="Shaikh M.A."/>
            <person name="Suttiyut T."/>
            <person name="Ogas R."/>
            <person name="Tomko P."/>
            <person name="Gavelis G."/>
            <person name="Widhalm J.R."/>
            <person name="Wisecaver J.H."/>
        </authorList>
    </citation>
    <scope>NUCLEOTIDE SEQUENCE</scope>
    <source>
        <strain evidence="1">ECLA1</strain>
    </source>
</reference>
<protein>
    <submittedName>
        <fullName evidence="1">Uncharacterized protein</fullName>
    </submittedName>
</protein>
<organism evidence="1 2">
    <name type="scientific">Elysia crispata</name>
    <name type="common">lettuce slug</name>
    <dbReference type="NCBI Taxonomy" id="231223"/>
    <lineage>
        <taxon>Eukaryota</taxon>
        <taxon>Metazoa</taxon>
        <taxon>Spiralia</taxon>
        <taxon>Lophotrochozoa</taxon>
        <taxon>Mollusca</taxon>
        <taxon>Gastropoda</taxon>
        <taxon>Heterobranchia</taxon>
        <taxon>Euthyneura</taxon>
        <taxon>Panpulmonata</taxon>
        <taxon>Sacoglossa</taxon>
        <taxon>Placobranchoidea</taxon>
        <taxon>Plakobranchidae</taxon>
        <taxon>Elysia</taxon>
    </lineage>
</organism>
<evidence type="ECO:0000313" key="1">
    <source>
        <dbReference type="EMBL" id="KAK3795939.1"/>
    </source>
</evidence>
<evidence type="ECO:0000313" key="2">
    <source>
        <dbReference type="Proteomes" id="UP001283361"/>
    </source>
</evidence>
<gene>
    <name evidence="1" type="ORF">RRG08_018322</name>
</gene>
<keyword evidence="2" id="KW-1185">Reference proteome</keyword>